<evidence type="ECO:0000256" key="5">
    <source>
        <dbReference type="ARBA" id="ARBA00023136"/>
    </source>
</evidence>
<dbReference type="InterPro" id="IPR013604">
    <property type="entry name" value="7TM_chemorcpt"/>
</dbReference>
<evidence type="ECO:0000313" key="6">
    <source>
        <dbReference type="Proteomes" id="UP000504615"/>
    </source>
</evidence>
<keyword evidence="6" id="KW-1185">Reference proteome</keyword>
<accession>A0A6I9VYR4</accession>
<dbReference type="AlphaFoldDB" id="A0A6I9VYR4"/>
<reference evidence="7" key="1">
    <citation type="submission" date="2025-08" db="UniProtKB">
        <authorList>
            <consortium name="RefSeq"/>
        </authorList>
    </citation>
    <scope>IDENTIFICATION</scope>
</reference>
<keyword evidence="3" id="KW-0812">Transmembrane</keyword>
<keyword evidence="4" id="KW-1133">Transmembrane helix</keyword>
<keyword evidence="5" id="KW-0472">Membrane</keyword>
<dbReference type="Proteomes" id="UP000504615">
    <property type="component" value="Unplaced"/>
</dbReference>
<evidence type="ECO:0000256" key="1">
    <source>
        <dbReference type="ARBA" id="ARBA00004651"/>
    </source>
</evidence>
<proteinExistence type="predicted"/>
<evidence type="ECO:0000313" key="7">
    <source>
        <dbReference type="RefSeq" id="XP_011631164.2"/>
    </source>
</evidence>
<dbReference type="GeneID" id="105423194"/>
<dbReference type="GO" id="GO:0050909">
    <property type="term" value="P:sensory perception of taste"/>
    <property type="evidence" value="ECO:0007669"/>
    <property type="project" value="InterPro"/>
</dbReference>
<dbReference type="GO" id="GO:0005886">
    <property type="term" value="C:plasma membrane"/>
    <property type="evidence" value="ECO:0007669"/>
    <property type="project" value="UniProtKB-SubCell"/>
</dbReference>
<evidence type="ECO:0000256" key="2">
    <source>
        <dbReference type="ARBA" id="ARBA00022475"/>
    </source>
</evidence>
<dbReference type="OrthoDB" id="7538558at2759"/>
<keyword evidence="2" id="KW-1003">Cell membrane</keyword>
<comment type="subcellular location">
    <subcellularLocation>
        <location evidence="1">Cell membrane</location>
        <topology evidence="1">Multi-pass membrane protein</topology>
    </subcellularLocation>
</comment>
<dbReference type="KEGG" id="pbar:105423194"/>
<evidence type="ECO:0000256" key="3">
    <source>
        <dbReference type="ARBA" id="ARBA00022692"/>
    </source>
</evidence>
<sequence length="210" mass="24870">MHFHYDIILHFKEIYGSYTIQKLILSNNLWFLVFLIKFISLNHMCESVSAKVKKLRTFIHKLTNLTCYAEIREEIFQFILQISLQPLKFNGMGLFYFGYDFIRKYFMWILTVVIFMAQMDFGSIWPDLYIRTNSKEISIIIHGLTNSFRYADVYNEIYQFTLQIIHHPLKLTGLGLINFGNNFLRKFITTTVTTLIIIIQMSKSQAVLGF</sequence>
<dbReference type="Pfam" id="PF08395">
    <property type="entry name" value="7tm_7"/>
    <property type="match status" value="2"/>
</dbReference>
<organism evidence="6 7">
    <name type="scientific">Pogonomyrmex barbatus</name>
    <name type="common">red harvester ant</name>
    <dbReference type="NCBI Taxonomy" id="144034"/>
    <lineage>
        <taxon>Eukaryota</taxon>
        <taxon>Metazoa</taxon>
        <taxon>Ecdysozoa</taxon>
        <taxon>Arthropoda</taxon>
        <taxon>Hexapoda</taxon>
        <taxon>Insecta</taxon>
        <taxon>Pterygota</taxon>
        <taxon>Neoptera</taxon>
        <taxon>Endopterygota</taxon>
        <taxon>Hymenoptera</taxon>
        <taxon>Apocrita</taxon>
        <taxon>Aculeata</taxon>
        <taxon>Formicoidea</taxon>
        <taxon>Formicidae</taxon>
        <taxon>Myrmicinae</taxon>
        <taxon>Pogonomyrmex</taxon>
    </lineage>
</organism>
<protein>
    <submittedName>
        <fullName evidence="7">Uncharacterized protein LOC105423194</fullName>
    </submittedName>
</protein>
<evidence type="ECO:0000256" key="4">
    <source>
        <dbReference type="ARBA" id="ARBA00022989"/>
    </source>
</evidence>
<gene>
    <name evidence="7" type="primary">LOC105423194</name>
</gene>
<name>A0A6I9VYR4_9HYME</name>
<dbReference type="RefSeq" id="XP_011631164.2">
    <property type="nucleotide sequence ID" value="XM_011632862.2"/>
</dbReference>